<name>A0ABX7CMC9_SPHMU</name>
<evidence type="ECO:0000313" key="5">
    <source>
        <dbReference type="Proteomes" id="UP000595498"/>
    </source>
</evidence>
<proteinExistence type="predicted"/>
<evidence type="ECO:0000313" key="4">
    <source>
        <dbReference type="EMBL" id="QQT53141.1"/>
    </source>
</evidence>
<evidence type="ECO:0000259" key="3">
    <source>
        <dbReference type="PROSITE" id="PS50110"/>
    </source>
</evidence>
<reference evidence="4 5" key="1">
    <citation type="submission" date="2021-01" db="EMBL/GenBank/DDBJ databases">
        <title>FDA dAtabase for Regulatory Grade micrObial Sequences (FDA-ARGOS): Supporting development and validation of Infectious Disease Dx tests.</title>
        <authorList>
            <person name="Sproer C."/>
            <person name="Gronow S."/>
            <person name="Severitt S."/>
            <person name="Schroder I."/>
            <person name="Tallon L."/>
            <person name="Sadzewicz L."/>
            <person name="Zhao X."/>
            <person name="Boylan J."/>
            <person name="Ott S."/>
            <person name="Bowen H."/>
            <person name="Vavikolanu K."/>
            <person name="Mehta A."/>
            <person name="Aluvathingal J."/>
            <person name="Nadendla S."/>
            <person name="Lowell S."/>
            <person name="Myers T."/>
            <person name="Yan Y."/>
            <person name="Sichtig H."/>
        </authorList>
    </citation>
    <scope>NUCLEOTIDE SEQUENCE [LARGE SCALE GENOMIC DNA]</scope>
    <source>
        <strain evidence="4 5">FDAARGOS_1141</strain>
    </source>
</reference>
<dbReference type="SMART" id="SM00448">
    <property type="entry name" value="REC"/>
    <property type="match status" value="1"/>
</dbReference>
<dbReference type="InterPro" id="IPR050595">
    <property type="entry name" value="Bact_response_regulator"/>
</dbReference>
<keyword evidence="1" id="KW-0597">Phosphoprotein</keyword>
<dbReference type="InterPro" id="IPR001789">
    <property type="entry name" value="Sig_transdc_resp-reg_receiver"/>
</dbReference>
<dbReference type="Gene3D" id="3.40.50.2300">
    <property type="match status" value="1"/>
</dbReference>
<protein>
    <submittedName>
        <fullName evidence="4">Response regulator</fullName>
    </submittedName>
</protein>
<dbReference type="CDD" id="cd00156">
    <property type="entry name" value="REC"/>
    <property type="match status" value="1"/>
</dbReference>
<dbReference type="InterPro" id="IPR011006">
    <property type="entry name" value="CheY-like_superfamily"/>
</dbReference>
<dbReference type="PANTHER" id="PTHR44591:SF3">
    <property type="entry name" value="RESPONSE REGULATORY DOMAIN-CONTAINING PROTEIN"/>
    <property type="match status" value="1"/>
</dbReference>
<dbReference type="PANTHER" id="PTHR44591">
    <property type="entry name" value="STRESS RESPONSE REGULATOR PROTEIN 1"/>
    <property type="match status" value="1"/>
</dbReference>
<gene>
    <name evidence="4" type="ORF">I6I98_23325</name>
</gene>
<dbReference type="EMBL" id="CP068224">
    <property type="protein sequence ID" value="QQT53141.1"/>
    <property type="molecule type" value="Genomic_DNA"/>
</dbReference>
<dbReference type="Pfam" id="PF00072">
    <property type="entry name" value="Response_reg"/>
    <property type="match status" value="1"/>
</dbReference>
<evidence type="ECO:0000256" key="1">
    <source>
        <dbReference type="ARBA" id="ARBA00022553"/>
    </source>
</evidence>
<dbReference type="SUPFAM" id="SSF52172">
    <property type="entry name" value="CheY-like"/>
    <property type="match status" value="1"/>
</dbReference>
<keyword evidence="5" id="KW-1185">Reference proteome</keyword>
<dbReference type="Proteomes" id="UP000595498">
    <property type="component" value="Chromosome"/>
</dbReference>
<sequence length="244" mass="27654">MQPDNLKSDHSKVFSVLHADSDLLMRKIIANVFSNTAFQLDSAANGREAFAFLEAKGYQYDIVITEMHMQYANGYEIVNKVIKESPNTKTIITSNMSYLHIREGLEIIREDCFKKPLVVGKLLERVKYIVDQGDKFADQGDRREIDLPILIERDKDKMPLKIDLAVQDDFSLAPLQEDMPEQLSHKSTAGDFTDMIQDAVVNELAVAEFVAQEEMLSIDVMAVVEEVLAAPKQTAEVISGKRWW</sequence>
<comment type="caution">
    <text evidence="2">Lacks conserved residue(s) required for the propagation of feature annotation.</text>
</comment>
<accession>A0ABX7CMC9</accession>
<dbReference type="PROSITE" id="PS50110">
    <property type="entry name" value="RESPONSE_REGULATORY"/>
    <property type="match status" value="1"/>
</dbReference>
<organism evidence="4 5">
    <name type="scientific">Sphingobacterium multivorum</name>
    <dbReference type="NCBI Taxonomy" id="28454"/>
    <lineage>
        <taxon>Bacteria</taxon>
        <taxon>Pseudomonadati</taxon>
        <taxon>Bacteroidota</taxon>
        <taxon>Sphingobacteriia</taxon>
        <taxon>Sphingobacteriales</taxon>
        <taxon>Sphingobacteriaceae</taxon>
        <taxon>Sphingobacterium</taxon>
    </lineage>
</organism>
<feature type="domain" description="Response regulatory" evidence="3">
    <location>
        <begin position="15"/>
        <end position="130"/>
    </location>
</feature>
<evidence type="ECO:0000256" key="2">
    <source>
        <dbReference type="PROSITE-ProRule" id="PRU00169"/>
    </source>
</evidence>